<keyword evidence="3" id="KW-0238">DNA-binding</keyword>
<name>A0A9W7E8M5_9STRA</name>
<evidence type="ECO:0000256" key="5">
    <source>
        <dbReference type="ARBA" id="ARBA00023242"/>
    </source>
</evidence>
<evidence type="ECO:0000256" key="2">
    <source>
        <dbReference type="ARBA" id="ARBA00023015"/>
    </source>
</evidence>
<dbReference type="Pfam" id="PF00808">
    <property type="entry name" value="CBFD_NFYB_HMF"/>
    <property type="match status" value="1"/>
</dbReference>
<feature type="region of interest" description="Disordered" evidence="7">
    <location>
        <begin position="1"/>
        <end position="24"/>
    </location>
</feature>
<evidence type="ECO:0000259" key="8">
    <source>
        <dbReference type="Pfam" id="PF00808"/>
    </source>
</evidence>
<comment type="caution">
    <text evidence="9">The sequence shown here is derived from an EMBL/GenBank/DDBJ whole genome shotgun (WGS) entry which is preliminary data.</text>
</comment>
<dbReference type="OrthoDB" id="1272441at2759"/>
<evidence type="ECO:0000256" key="4">
    <source>
        <dbReference type="ARBA" id="ARBA00023163"/>
    </source>
</evidence>
<dbReference type="FunFam" id="1.10.20.10:FF:000062">
    <property type="entry name" value="Nuclear transcription factor Y subunit C"/>
    <property type="match status" value="1"/>
</dbReference>
<dbReference type="InterPro" id="IPR003958">
    <property type="entry name" value="CBFA_NFYB_domain"/>
</dbReference>
<dbReference type="PANTHER" id="PTHR10252">
    <property type="entry name" value="HISTONE-LIKE TRANSCRIPTION FACTOR CCAAT-RELATED"/>
    <property type="match status" value="1"/>
</dbReference>
<comment type="subcellular location">
    <subcellularLocation>
        <location evidence="1">Nucleus</location>
    </subcellularLocation>
</comment>
<keyword evidence="10" id="KW-1185">Reference proteome</keyword>
<feature type="domain" description="Transcription factor CBF/NF-Y/archaeal histone" evidence="8">
    <location>
        <begin position="158"/>
        <end position="220"/>
    </location>
</feature>
<evidence type="ECO:0000256" key="3">
    <source>
        <dbReference type="ARBA" id="ARBA00023125"/>
    </source>
</evidence>
<evidence type="ECO:0000313" key="10">
    <source>
        <dbReference type="Proteomes" id="UP001165082"/>
    </source>
</evidence>
<dbReference type="AlphaFoldDB" id="A0A9W7E8M5"/>
<keyword evidence="2" id="KW-0805">Transcription regulation</keyword>
<dbReference type="EMBL" id="BRXZ01002779">
    <property type="protein sequence ID" value="GMH69992.1"/>
    <property type="molecule type" value="Genomic_DNA"/>
</dbReference>
<accession>A0A9W7E8M5</accession>
<dbReference type="GO" id="GO:0000978">
    <property type="term" value="F:RNA polymerase II cis-regulatory region sequence-specific DNA binding"/>
    <property type="evidence" value="ECO:0007669"/>
    <property type="project" value="TreeGrafter"/>
</dbReference>
<keyword evidence="5" id="KW-0539">Nucleus</keyword>
<evidence type="ECO:0000256" key="6">
    <source>
        <dbReference type="ARBA" id="ARBA00038129"/>
    </source>
</evidence>
<dbReference type="Gene3D" id="1.10.20.10">
    <property type="entry name" value="Histone, subunit A"/>
    <property type="match status" value="1"/>
</dbReference>
<dbReference type="InterPro" id="IPR050568">
    <property type="entry name" value="Transcr_DNA_Rep_Reg"/>
</dbReference>
<dbReference type="PANTHER" id="PTHR10252:SF8">
    <property type="entry name" value="NUCLEAR TRANSCRIPTION FACTOR Y SUBUNIT GAMMA"/>
    <property type="match status" value="1"/>
</dbReference>
<reference evidence="9" key="1">
    <citation type="submission" date="2022-07" db="EMBL/GenBank/DDBJ databases">
        <title>Genome analysis of Parmales, a sister group of diatoms, reveals the evolutionary specialization of diatoms from phago-mixotrophs to photoautotrophs.</title>
        <authorList>
            <person name="Ban H."/>
            <person name="Sato S."/>
            <person name="Yoshikawa S."/>
            <person name="Kazumasa Y."/>
            <person name="Nakamura Y."/>
            <person name="Ichinomiya M."/>
            <person name="Saitoh K."/>
            <person name="Sato N."/>
            <person name="Blanc-Mathieu R."/>
            <person name="Endo H."/>
            <person name="Kuwata A."/>
            <person name="Ogata H."/>
        </authorList>
    </citation>
    <scope>NUCLEOTIDE SEQUENCE</scope>
</reference>
<dbReference type="Proteomes" id="UP001165082">
    <property type="component" value="Unassembled WGS sequence"/>
</dbReference>
<sequence>MPRTDRSQQEALGDLPGAVSYSNPPTIIEANPNFDFSSIPPARHPVTLGPMRPPLRLETSLVDPRKKEPRPFALHFPNVMGDISEKEFERVLKEILWQFWVNEKDAVRRLPGVGSFPLVPAPKTTKKGKPKKPNQYAEPVYNGPPLLSEQDFKNHNDLPLARIKRIMKSDEDVRMISAEAPIVFAKACELFILELSLRGYCYSEQVKRRQFTKEDVLQAIRKTDIFDFLAGVML</sequence>
<comment type="similarity">
    <text evidence="6">Belongs to the NFYC/HAP5 subunit family.</text>
</comment>
<evidence type="ECO:0000256" key="7">
    <source>
        <dbReference type="SAM" id="MobiDB-lite"/>
    </source>
</evidence>
<dbReference type="CDD" id="cd22908">
    <property type="entry name" value="HFD_NFYC-like"/>
    <property type="match status" value="1"/>
</dbReference>
<dbReference type="GO" id="GO:0005634">
    <property type="term" value="C:nucleus"/>
    <property type="evidence" value="ECO:0007669"/>
    <property type="project" value="UniProtKB-SubCell"/>
</dbReference>
<dbReference type="GO" id="GO:0046982">
    <property type="term" value="F:protein heterodimerization activity"/>
    <property type="evidence" value="ECO:0007669"/>
    <property type="project" value="InterPro"/>
</dbReference>
<gene>
    <name evidence="9" type="ORF">TrRE_jg6423</name>
</gene>
<dbReference type="InterPro" id="IPR009072">
    <property type="entry name" value="Histone-fold"/>
</dbReference>
<keyword evidence="4" id="KW-0804">Transcription</keyword>
<protein>
    <recommendedName>
        <fullName evidence="8">Transcription factor CBF/NF-Y/archaeal histone domain-containing protein</fullName>
    </recommendedName>
</protein>
<evidence type="ECO:0000256" key="1">
    <source>
        <dbReference type="ARBA" id="ARBA00004123"/>
    </source>
</evidence>
<evidence type="ECO:0000313" key="9">
    <source>
        <dbReference type="EMBL" id="GMH69992.1"/>
    </source>
</evidence>
<organism evidence="9 10">
    <name type="scientific">Triparma retinervis</name>
    <dbReference type="NCBI Taxonomy" id="2557542"/>
    <lineage>
        <taxon>Eukaryota</taxon>
        <taxon>Sar</taxon>
        <taxon>Stramenopiles</taxon>
        <taxon>Ochrophyta</taxon>
        <taxon>Bolidophyceae</taxon>
        <taxon>Parmales</taxon>
        <taxon>Triparmaceae</taxon>
        <taxon>Triparma</taxon>
    </lineage>
</organism>
<dbReference type="GO" id="GO:0000981">
    <property type="term" value="F:DNA-binding transcription factor activity, RNA polymerase II-specific"/>
    <property type="evidence" value="ECO:0007669"/>
    <property type="project" value="TreeGrafter"/>
</dbReference>
<dbReference type="SUPFAM" id="SSF47113">
    <property type="entry name" value="Histone-fold"/>
    <property type="match status" value="1"/>
</dbReference>
<proteinExistence type="inferred from homology"/>